<evidence type="ECO:0000256" key="2">
    <source>
        <dbReference type="ARBA" id="ARBA00022552"/>
    </source>
</evidence>
<comment type="function">
    <text evidence="6">Specifically methylates the N4 position of cytidine in position 1402 (C1402) of 16S rRNA.</text>
</comment>
<dbReference type="InterPro" id="IPR002903">
    <property type="entry name" value="RsmH"/>
</dbReference>
<organism evidence="8 9">
    <name type="scientific">Kordiimonas sediminis</name>
    <dbReference type="NCBI Taxonomy" id="1735581"/>
    <lineage>
        <taxon>Bacteria</taxon>
        <taxon>Pseudomonadati</taxon>
        <taxon>Pseudomonadota</taxon>
        <taxon>Alphaproteobacteria</taxon>
        <taxon>Kordiimonadales</taxon>
        <taxon>Kordiimonadaceae</taxon>
        <taxon>Kordiimonas</taxon>
    </lineage>
</organism>
<comment type="caution">
    <text evidence="8">The sequence shown here is derived from an EMBL/GenBank/DDBJ whole genome shotgun (WGS) entry which is preliminary data.</text>
</comment>
<evidence type="ECO:0000256" key="7">
    <source>
        <dbReference type="SAM" id="MobiDB-lite"/>
    </source>
</evidence>
<evidence type="ECO:0000313" key="9">
    <source>
        <dbReference type="Proteomes" id="UP000630923"/>
    </source>
</evidence>
<keyword evidence="4 6" id="KW-0808">Transferase</keyword>
<dbReference type="Proteomes" id="UP000630923">
    <property type="component" value="Unassembled WGS sequence"/>
</dbReference>
<dbReference type="EC" id="2.1.1.199" evidence="6"/>
<feature type="binding site" evidence="6">
    <location>
        <position position="107"/>
    </location>
    <ligand>
        <name>S-adenosyl-L-methionine</name>
        <dbReference type="ChEBI" id="CHEBI:59789"/>
    </ligand>
</feature>
<dbReference type="InterPro" id="IPR029063">
    <property type="entry name" value="SAM-dependent_MTases_sf"/>
</dbReference>
<evidence type="ECO:0000256" key="3">
    <source>
        <dbReference type="ARBA" id="ARBA00022603"/>
    </source>
</evidence>
<dbReference type="GO" id="GO:0070475">
    <property type="term" value="P:rRNA base methylation"/>
    <property type="evidence" value="ECO:0007669"/>
    <property type="project" value="UniProtKB-UniRule"/>
</dbReference>
<sequence>MTTHMTSANETGKHIPVLLDEVLQALKPAPGEVFVDGTFGNGGYSRAILDAADCRVFGIDRDPDAITRSSAMTAYGDRFTMVSGCFGDMAELIPAAGEAQVDGVVLDIGVSSFQLDEADRGFSFQSDGPLDMRMSKAGESAADVVNTYAEENIANILYELGEETRSRRIANAIVSARDEKPFTTTLQLARLVESVLGRPRIKKGKKQTHPATKTFQALRIFVNDELGELRRGLAGAAKILRPGGRLVVVSFHSLEDRIVKTFMVRESGNEPTGSRHMPHQAVVQKEYAFHLPKKGAVKPSKEEEARNPRARSSRLRLAVRTDAPWDGAEGGQHA</sequence>
<dbReference type="SUPFAM" id="SSF81799">
    <property type="entry name" value="Putative methyltransferase TM0872, insert domain"/>
    <property type="match status" value="1"/>
</dbReference>
<dbReference type="PIRSF" id="PIRSF004486">
    <property type="entry name" value="MraW"/>
    <property type="match status" value="1"/>
</dbReference>
<dbReference type="RefSeq" id="WP_191251935.1">
    <property type="nucleotide sequence ID" value="NZ_BNCI01000002.1"/>
</dbReference>
<keyword evidence="9" id="KW-1185">Reference proteome</keyword>
<dbReference type="InterPro" id="IPR023397">
    <property type="entry name" value="SAM-dep_MeTrfase_MraW_recog"/>
</dbReference>
<comment type="similarity">
    <text evidence="1 6">Belongs to the methyltransferase superfamily. RsmH family.</text>
</comment>
<dbReference type="SUPFAM" id="SSF53335">
    <property type="entry name" value="S-adenosyl-L-methionine-dependent methyltransferases"/>
    <property type="match status" value="1"/>
</dbReference>
<feature type="binding site" evidence="6">
    <location>
        <position position="86"/>
    </location>
    <ligand>
        <name>S-adenosyl-L-methionine</name>
        <dbReference type="ChEBI" id="CHEBI:59789"/>
    </ligand>
</feature>
<dbReference type="PANTHER" id="PTHR11265">
    <property type="entry name" value="S-ADENOSYL-METHYLTRANSFERASE MRAW"/>
    <property type="match status" value="1"/>
</dbReference>
<dbReference type="Gene3D" id="3.40.50.150">
    <property type="entry name" value="Vaccinia Virus protein VP39"/>
    <property type="match status" value="1"/>
</dbReference>
<name>A0A919ATA7_9PROT</name>
<evidence type="ECO:0000256" key="5">
    <source>
        <dbReference type="ARBA" id="ARBA00022691"/>
    </source>
</evidence>
<proteinExistence type="inferred from homology"/>
<feature type="region of interest" description="Disordered" evidence="7">
    <location>
        <begin position="292"/>
        <end position="334"/>
    </location>
</feature>
<gene>
    <name evidence="6 8" type="primary">rsmH</name>
    <name evidence="8" type="ORF">GCM10017044_16880</name>
</gene>
<feature type="binding site" evidence="6">
    <location>
        <position position="60"/>
    </location>
    <ligand>
        <name>S-adenosyl-L-methionine</name>
        <dbReference type="ChEBI" id="CHEBI:59789"/>
    </ligand>
</feature>
<dbReference type="NCBIfam" id="TIGR00006">
    <property type="entry name" value="16S rRNA (cytosine(1402)-N(4))-methyltransferase RsmH"/>
    <property type="match status" value="1"/>
</dbReference>
<dbReference type="AlphaFoldDB" id="A0A919ATA7"/>
<dbReference type="EMBL" id="BNCI01000002">
    <property type="protein sequence ID" value="GHF23089.1"/>
    <property type="molecule type" value="Genomic_DNA"/>
</dbReference>
<accession>A0A919ATA7</accession>
<dbReference type="GO" id="GO:0005737">
    <property type="term" value="C:cytoplasm"/>
    <property type="evidence" value="ECO:0007669"/>
    <property type="project" value="UniProtKB-SubCell"/>
</dbReference>
<dbReference type="Pfam" id="PF01795">
    <property type="entry name" value="Methyltransf_5"/>
    <property type="match status" value="1"/>
</dbReference>
<feature type="binding site" evidence="6">
    <location>
        <begin position="42"/>
        <end position="44"/>
    </location>
    <ligand>
        <name>S-adenosyl-L-methionine</name>
        <dbReference type="ChEBI" id="CHEBI:59789"/>
    </ligand>
</feature>
<reference evidence="8" key="1">
    <citation type="journal article" date="2014" name="Int. J. Syst. Evol. Microbiol.">
        <title>Complete genome sequence of Corynebacterium casei LMG S-19264T (=DSM 44701T), isolated from a smear-ripened cheese.</title>
        <authorList>
            <consortium name="US DOE Joint Genome Institute (JGI-PGF)"/>
            <person name="Walter F."/>
            <person name="Albersmeier A."/>
            <person name="Kalinowski J."/>
            <person name="Ruckert C."/>
        </authorList>
    </citation>
    <scope>NUCLEOTIDE SEQUENCE</scope>
    <source>
        <strain evidence="8">KCTC 42590</strain>
    </source>
</reference>
<dbReference type="Gene3D" id="1.10.150.170">
    <property type="entry name" value="Putative methyltransferase TM0872, insert domain"/>
    <property type="match status" value="1"/>
</dbReference>
<feature type="binding site" evidence="6">
    <location>
        <position position="114"/>
    </location>
    <ligand>
        <name>S-adenosyl-L-methionine</name>
        <dbReference type="ChEBI" id="CHEBI:59789"/>
    </ligand>
</feature>
<protein>
    <recommendedName>
        <fullName evidence="6">Ribosomal RNA small subunit methyltransferase H</fullName>
        <ecNumber evidence="6">2.1.1.199</ecNumber>
    </recommendedName>
    <alternativeName>
        <fullName evidence="6">16S rRNA m(4)C1402 methyltransferase</fullName>
    </alternativeName>
    <alternativeName>
        <fullName evidence="6">rRNA (cytosine-N(4)-)-methyltransferase RsmH</fullName>
    </alternativeName>
</protein>
<reference evidence="8" key="2">
    <citation type="submission" date="2020-09" db="EMBL/GenBank/DDBJ databases">
        <authorList>
            <person name="Sun Q."/>
            <person name="Kim S."/>
        </authorList>
    </citation>
    <scope>NUCLEOTIDE SEQUENCE</scope>
    <source>
        <strain evidence="8">KCTC 42590</strain>
    </source>
</reference>
<keyword evidence="2 6" id="KW-0698">rRNA processing</keyword>
<dbReference type="FunFam" id="1.10.150.170:FF:000003">
    <property type="entry name" value="Ribosomal RNA small subunit methyltransferase H"/>
    <property type="match status" value="1"/>
</dbReference>
<evidence type="ECO:0000313" key="8">
    <source>
        <dbReference type="EMBL" id="GHF23089.1"/>
    </source>
</evidence>
<dbReference type="PANTHER" id="PTHR11265:SF0">
    <property type="entry name" value="12S RRNA N4-METHYLCYTIDINE METHYLTRANSFERASE"/>
    <property type="match status" value="1"/>
</dbReference>
<evidence type="ECO:0000256" key="4">
    <source>
        <dbReference type="ARBA" id="ARBA00022679"/>
    </source>
</evidence>
<keyword evidence="6" id="KW-0963">Cytoplasm</keyword>
<dbReference type="CDD" id="cd02440">
    <property type="entry name" value="AdoMet_MTases"/>
    <property type="match status" value="1"/>
</dbReference>
<evidence type="ECO:0000256" key="6">
    <source>
        <dbReference type="HAMAP-Rule" id="MF_01007"/>
    </source>
</evidence>
<dbReference type="HAMAP" id="MF_01007">
    <property type="entry name" value="16SrRNA_methyltr_H"/>
    <property type="match status" value="1"/>
</dbReference>
<dbReference type="GO" id="GO:0071424">
    <property type="term" value="F:rRNA (cytosine-N4-)-methyltransferase activity"/>
    <property type="evidence" value="ECO:0007669"/>
    <property type="project" value="UniProtKB-UniRule"/>
</dbReference>
<comment type="subcellular location">
    <subcellularLocation>
        <location evidence="6">Cytoplasm</location>
    </subcellularLocation>
</comment>
<keyword evidence="3 6" id="KW-0489">Methyltransferase</keyword>
<keyword evidence="5 6" id="KW-0949">S-adenosyl-L-methionine</keyword>
<evidence type="ECO:0000256" key="1">
    <source>
        <dbReference type="ARBA" id="ARBA00010396"/>
    </source>
</evidence>
<comment type="catalytic activity">
    <reaction evidence="6">
        <text>cytidine(1402) in 16S rRNA + S-adenosyl-L-methionine = N(4)-methylcytidine(1402) in 16S rRNA + S-adenosyl-L-homocysteine + H(+)</text>
        <dbReference type="Rhea" id="RHEA:42928"/>
        <dbReference type="Rhea" id="RHEA-COMP:10286"/>
        <dbReference type="Rhea" id="RHEA-COMP:10287"/>
        <dbReference type="ChEBI" id="CHEBI:15378"/>
        <dbReference type="ChEBI" id="CHEBI:57856"/>
        <dbReference type="ChEBI" id="CHEBI:59789"/>
        <dbReference type="ChEBI" id="CHEBI:74506"/>
        <dbReference type="ChEBI" id="CHEBI:82748"/>
        <dbReference type="EC" id="2.1.1.199"/>
    </reaction>
</comment>